<keyword evidence="2" id="KW-0614">Plasmid</keyword>
<dbReference type="Proteomes" id="UP001212821">
    <property type="component" value="Plasmid punmamed2"/>
</dbReference>
<evidence type="ECO:0000313" key="2">
    <source>
        <dbReference type="EMBL" id="WBP92022.1"/>
    </source>
</evidence>
<reference evidence="2 3" key="1">
    <citation type="submission" date="2022-12" db="EMBL/GenBank/DDBJ databases">
        <title>HUAS 3-15.</title>
        <authorList>
            <person name="Mo P."/>
        </authorList>
    </citation>
    <scope>NUCLEOTIDE SEQUENCE [LARGE SCALE GENOMIC DNA]</scope>
    <source>
        <strain evidence="2 3">HUAS 3-15</strain>
        <plasmid evidence="2 3">punmamed2</plasmid>
    </source>
</reference>
<gene>
    <name evidence="2" type="ORF">O1G21_40255</name>
</gene>
<dbReference type="EMBL" id="CP115451">
    <property type="protein sequence ID" value="WBP92022.1"/>
    <property type="molecule type" value="Genomic_DNA"/>
</dbReference>
<proteinExistence type="predicted"/>
<keyword evidence="3" id="KW-1185">Reference proteome</keyword>
<accession>A0ABY7QI36</accession>
<sequence>MKNDTWAKDFLDAVEELRDDDGSVRFTMHSSREGADDWPTEPTVHA</sequence>
<evidence type="ECO:0000313" key="3">
    <source>
        <dbReference type="Proteomes" id="UP001212821"/>
    </source>
</evidence>
<dbReference type="RefSeq" id="WP_153471719.1">
    <property type="nucleotide sequence ID" value="NZ_CP115451.1"/>
</dbReference>
<name>A0ABY7QI36_9ACTN</name>
<protein>
    <submittedName>
        <fullName evidence="2">Uncharacterized protein</fullName>
    </submittedName>
</protein>
<geneLocation type="plasmid" evidence="2 3">
    <name>punmamed2</name>
</geneLocation>
<evidence type="ECO:0000256" key="1">
    <source>
        <dbReference type="SAM" id="MobiDB-lite"/>
    </source>
</evidence>
<feature type="region of interest" description="Disordered" evidence="1">
    <location>
        <begin position="26"/>
        <end position="46"/>
    </location>
</feature>
<organism evidence="2 3">
    <name type="scientific">Kitasatospora cathayae</name>
    <dbReference type="NCBI Taxonomy" id="3004092"/>
    <lineage>
        <taxon>Bacteria</taxon>
        <taxon>Bacillati</taxon>
        <taxon>Actinomycetota</taxon>
        <taxon>Actinomycetes</taxon>
        <taxon>Kitasatosporales</taxon>
        <taxon>Streptomycetaceae</taxon>
        <taxon>Kitasatospora</taxon>
    </lineage>
</organism>